<dbReference type="Gene3D" id="3.10.450.330">
    <property type="match status" value="1"/>
</dbReference>
<protein>
    <recommendedName>
        <fullName evidence="3 7">Sucrose synthase</fullName>
        <ecNumber evidence="3 7">2.4.1.13</ecNumber>
    </recommendedName>
</protein>
<gene>
    <name evidence="12" type="ORF">CCAM_LOCUS41505</name>
</gene>
<dbReference type="Gene3D" id="1.20.120.1230">
    <property type="match status" value="1"/>
</dbReference>
<dbReference type="PANTHER" id="PTHR45839:SF4">
    <property type="entry name" value="SUCROSE SYNTHASE 5"/>
    <property type="match status" value="1"/>
</dbReference>
<feature type="domain" description="Sucrose synthase N-terminal" evidence="10">
    <location>
        <begin position="16"/>
        <end position="121"/>
    </location>
</feature>
<evidence type="ECO:0000256" key="3">
    <source>
        <dbReference type="ARBA" id="ARBA00012540"/>
    </source>
</evidence>
<dbReference type="Gene3D" id="3.40.50.2000">
    <property type="entry name" value="Glycogen Phosphorylase B"/>
    <property type="match status" value="2"/>
</dbReference>
<dbReference type="InterPro" id="IPR056736">
    <property type="entry name" value="SUS_EPBD"/>
</dbReference>
<feature type="domain" description="Glycosyl transferase family 1" evidence="8">
    <location>
        <begin position="567"/>
        <end position="736"/>
    </location>
</feature>
<accession>A0A484NFM5</accession>
<reference evidence="12 13" key="1">
    <citation type="submission" date="2018-04" db="EMBL/GenBank/DDBJ databases">
        <authorList>
            <person name="Vogel A."/>
        </authorList>
    </citation>
    <scope>NUCLEOTIDE SEQUENCE [LARGE SCALE GENOMIC DNA]</scope>
</reference>
<comment type="catalytic activity">
    <reaction evidence="6 7">
        <text>an NDP-alpha-D-glucose + D-fructose = a ribonucleoside 5'-diphosphate + sucrose + H(+)</text>
        <dbReference type="Rhea" id="RHEA:16241"/>
        <dbReference type="ChEBI" id="CHEBI:15378"/>
        <dbReference type="ChEBI" id="CHEBI:17992"/>
        <dbReference type="ChEBI" id="CHEBI:37721"/>
        <dbReference type="ChEBI" id="CHEBI:57930"/>
        <dbReference type="ChEBI" id="CHEBI:76533"/>
        <dbReference type="EC" id="2.4.1.13"/>
    </reaction>
</comment>
<dbReference type="Pfam" id="PF24861">
    <property type="entry name" value="SUS_N"/>
    <property type="match status" value="1"/>
</dbReference>
<evidence type="ECO:0000256" key="5">
    <source>
        <dbReference type="ARBA" id="ARBA00022679"/>
    </source>
</evidence>
<dbReference type="Pfam" id="PF24862">
    <property type="entry name" value="SUS_EPBD"/>
    <property type="match status" value="1"/>
</dbReference>
<dbReference type="NCBIfam" id="TIGR02470">
    <property type="entry name" value="sucr_synth"/>
    <property type="match status" value="1"/>
</dbReference>
<evidence type="ECO:0000256" key="4">
    <source>
        <dbReference type="ARBA" id="ARBA00022676"/>
    </source>
</evidence>
<dbReference type="GO" id="GO:0005985">
    <property type="term" value="P:sucrose metabolic process"/>
    <property type="evidence" value="ECO:0007669"/>
    <property type="project" value="InterPro"/>
</dbReference>
<evidence type="ECO:0000313" key="13">
    <source>
        <dbReference type="Proteomes" id="UP000595140"/>
    </source>
</evidence>
<dbReference type="Proteomes" id="UP000595140">
    <property type="component" value="Unassembled WGS sequence"/>
</dbReference>
<dbReference type="GO" id="GO:0016157">
    <property type="term" value="F:sucrose synthase activity"/>
    <property type="evidence" value="ECO:0007669"/>
    <property type="project" value="UniProtKB-UniRule"/>
</dbReference>
<evidence type="ECO:0000256" key="1">
    <source>
        <dbReference type="ARBA" id="ARBA00002595"/>
    </source>
</evidence>
<evidence type="ECO:0000256" key="2">
    <source>
        <dbReference type="ARBA" id="ARBA00005894"/>
    </source>
</evidence>
<feature type="domain" description="Sucrose synthase EPBD" evidence="11">
    <location>
        <begin position="157"/>
        <end position="244"/>
    </location>
</feature>
<evidence type="ECO:0000259" key="8">
    <source>
        <dbReference type="Pfam" id="PF00534"/>
    </source>
</evidence>
<keyword evidence="5 7" id="KW-0808">Transferase</keyword>
<dbReference type="Pfam" id="PF00534">
    <property type="entry name" value="Glycos_transf_1"/>
    <property type="match status" value="1"/>
</dbReference>
<keyword evidence="13" id="KW-1185">Reference proteome</keyword>
<dbReference type="InterPro" id="IPR012820">
    <property type="entry name" value="Sucrose_synthase_pln/cyn"/>
</dbReference>
<dbReference type="PANTHER" id="PTHR45839">
    <property type="match status" value="1"/>
</dbReference>
<organism evidence="12 13">
    <name type="scientific">Cuscuta campestris</name>
    <dbReference type="NCBI Taxonomy" id="132261"/>
    <lineage>
        <taxon>Eukaryota</taxon>
        <taxon>Viridiplantae</taxon>
        <taxon>Streptophyta</taxon>
        <taxon>Embryophyta</taxon>
        <taxon>Tracheophyta</taxon>
        <taxon>Spermatophyta</taxon>
        <taxon>Magnoliopsida</taxon>
        <taxon>eudicotyledons</taxon>
        <taxon>Gunneridae</taxon>
        <taxon>Pentapetalae</taxon>
        <taxon>asterids</taxon>
        <taxon>lamiids</taxon>
        <taxon>Solanales</taxon>
        <taxon>Convolvulaceae</taxon>
        <taxon>Cuscuteae</taxon>
        <taxon>Cuscuta</taxon>
        <taxon>Cuscuta subgen. Grammica</taxon>
        <taxon>Cuscuta sect. Cleistogrammica</taxon>
    </lineage>
</organism>
<dbReference type="SUPFAM" id="SSF53756">
    <property type="entry name" value="UDP-Glycosyltransferase/glycogen phosphorylase"/>
    <property type="match status" value="1"/>
</dbReference>
<keyword evidence="4 7" id="KW-0328">Glycosyltransferase</keyword>
<evidence type="ECO:0000259" key="11">
    <source>
        <dbReference type="Pfam" id="PF24862"/>
    </source>
</evidence>
<proteinExistence type="inferred from homology"/>
<dbReference type="FunFam" id="3.40.50.2000:FF:000006">
    <property type="entry name" value="Sucrose synthase"/>
    <property type="match status" value="1"/>
</dbReference>
<comment type="similarity">
    <text evidence="2 7">Belongs to the glycosyltransferase 1 family. Plant sucrose synthase subfamily.</text>
</comment>
<evidence type="ECO:0000259" key="9">
    <source>
        <dbReference type="Pfam" id="PF00862"/>
    </source>
</evidence>
<dbReference type="InterPro" id="IPR056735">
    <property type="entry name" value="SUS_N"/>
</dbReference>
<dbReference type="Pfam" id="PF00862">
    <property type="entry name" value="GT-B_Sucrose_synth"/>
    <property type="match status" value="1"/>
</dbReference>
<dbReference type="AlphaFoldDB" id="A0A484NFM5"/>
<evidence type="ECO:0000256" key="6">
    <source>
        <dbReference type="ARBA" id="ARBA00049030"/>
    </source>
</evidence>
<feature type="domain" description="Sucrose synthase first GT-B" evidence="9">
    <location>
        <begin position="268"/>
        <end position="555"/>
    </location>
</feature>
<dbReference type="InterPro" id="IPR000368">
    <property type="entry name" value="Sucrose_synth_GT-B1"/>
</dbReference>
<dbReference type="EC" id="2.4.1.13" evidence="3 7"/>
<dbReference type="InterPro" id="IPR001296">
    <property type="entry name" value="Glyco_trans_1"/>
</dbReference>
<evidence type="ECO:0000313" key="12">
    <source>
        <dbReference type="EMBL" id="VFQ99729.1"/>
    </source>
</evidence>
<sequence length="828" mass="93496">MATTRLASKRSIPAADNALKKNQRNVKRCFAKFMEKGRRMMKIEELMEEMEKAVDTPTDRNQVLEGWFGYILCNTMEAVVVPPSIGFATRKDPGFWEYVKINGDDLSLEPITATEYLKLKETIVDEDWARDSNALEIDFEAVESSVPRLRLTSSIGNGLKSVTKFLSTKLSGSSETAQALVEYLLSMKRQKCTLMINKKLGTVSKLQAALIAADIALSSLPKDAPYQSFEKMLKARGFEKGWGNTAERVQDTMRALSQVLQAPDPLSVEKFFARLPIIFNVVLFSVHGYFGQQDVLGLPDTGGQVVYVLDQVVAFEEELLLRIEQQGLNFKPKILVVTRLIPDAKGTKCNQELEPILNTKHSHILRVPFRTENGVLNQWLSRFDIYPYLERFTQDAAQEITKQMDGKPDLIIGNYSDGNLVASLLANKLGITLGTIAHALEKTKYEDSDIKWKELDTKYHFSCQFTADLIAMNSADFIITSTYQEIAGSKDRPGQYESHSSFTMPGLYRVVSGINVFDPKFNIASPGADQSVYFPYTHKDKRFSQFHPAIKELLYGKPDNIEHIGFLEDKNKPIIFTMARLDTVKNTTGLTEWFGKNKALRRLVNLVVVGGSFDHSKSKDREEATEIKKMHELIDKYELKGDMRWIAAQTDRQRNSELYRVVADTKGAFVQPAFYEAFGLTVVEAMNCGLPTFATNQGGPAEIIVDGISGFHIDPHNGDESSNKIADFFLNCNKDSQHWDTISAQGLQRINERYTWKIYADKVLNMGSVYSFSRNVLNDQKQASLSYIRAFYQLQFKNLVKSIPLRSNEAPQQLQKTRDEAEAQAVTL</sequence>
<comment type="function">
    <text evidence="1 7">Sucrose-cleaving enzyme that provides UDP-glucose and fructose for various metabolic pathways.</text>
</comment>
<dbReference type="EMBL" id="OOIL02006673">
    <property type="protein sequence ID" value="VFQ99729.1"/>
    <property type="molecule type" value="Genomic_DNA"/>
</dbReference>
<name>A0A484NFM5_9ASTE</name>
<dbReference type="OrthoDB" id="937291at2759"/>
<evidence type="ECO:0000259" key="10">
    <source>
        <dbReference type="Pfam" id="PF24861"/>
    </source>
</evidence>
<evidence type="ECO:0000256" key="7">
    <source>
        <dbReference type="RuleBase" id="RU280817"/>
    </source>
</evidence>